<name>A0A9W9I3K3_9EURO</name>
<evidence type="ECO:0000259" key="2">
    <source>
        <dbReference type="Pfam" id="PF22980"/>
    </source>
</evidence>
<organism evidence="3 4">
    <name type="scientific">Penicillium capsulatum</name>
    <dbReference type="NCBI Taxonomy" id="69766"/>
    <lineage>
        <taxon>Eukaryota</taxon>
        <taxon>Fungi</taxon>
        <taxon>Dikarya</taxon>
        <taxon>Ascomycota</taxon>
        <taxon>Pezizomycotina</taxon>
        <taxon>Eurotiomycetes</taxon>
        <taxon>Eurotiomycetidae</taxon>
        <taxon>Eurotiales</taxon>
        <taxon>Aspergillaceae</taxon>
        <taxon>Penicillium</taxon>
    </lineage>
</organism>
<dbReference type="Pfam" id="PF22980">
    <property type="entry name" value="Myb_DNA-bind_8"/>
    <property type="match status" value="1"/>
</dbReference>
<sequence>MSSKQAADKAPAGSGVTPASTPTRKRAPPAPATPGSSKKMKTAKITEDPAVLFLFICLRHHNGSSIDYVGVAKDLGITKNAAYKRWNKTKAQCEAAEAGQAKGTRSKPADEGGLKEEMSEEDV</sequence>
<reference evidence="3" key="1">
    <citation type="submission" date="2022-11" db="EMBL/GenBank/DDBJ databases">
        <authorList>
            <person name="Petersen C."/>
        </authorList>
    </citation>
    <scope>NUCLEOTIDE SEQUENCE</scope>
    <source>
        <strain evidence="3">IBT 21917</strain>
    </source>
</reference>
<evidence type="ECO:0000256" key="1">
    <source>
        <dbReference type="SAM" id="MobiDB-lite"/>
    </source>
</evidence>
<evidence type="ECO:0000313" key="3">
    <source>
        <dbReference type="EMBL" id="KAJ5165958.1"/>
    </source>
</evidence>
<dbReference type="AlphaFoldDB" id="A0A9W9I3K3"/>
<protein>
    <recommendedName>
        <fullName evidence="2">Myb-like DNA-binding domain-containing protein</fullName>
    </recommendedName>
</protein>
<comment type="caution">
    <text evidence="3">The sequence shown here is derived from an EMBL/GenBank/DDBJ whole genome shotgun (WGS) entry which is preliminary data.</text>
</comment>
<keyword evidence="4" id="KW-1185">Reference proteome</keyword>
<feature type="region of interest" description="Disordered" evidence="1">
    <location>
        <begin position="92"/>
        <end position="123"/>
    </location>
</feature>
<evidence type="ECO:0000313" key="4">
    <source>
        <dbReference type="Proteomes" id="UP001146351"/>
    </source>
</evidence>
<reference evidence="3" key="2">
    <citation type="journal article" date="2023" name="IMA Fungus">
        <title>Comparative genomic study of the Penicillium genus elucidates a diverse pangenome and 15 lateral gene transfer events.</title>
        <authorList>
            <person name="Petersen C."/>
            <person name="Sorensen T."/>
            <person name="Nielsen M.R."/>
            <person name="Sondergaard T.E."/>
            <person name="Sorensen J.L."/>
            <person name="Fitzpatrick D.A."/>
            <person name="Frisvad J.C."/>
            <person name="Nielsen K.L."/>
        </authorList>
    </citation>
    <scope>NUCLEOTIDE SEQUENCE</scope>
    <source>
        <strain evidence="3">IBT 21917</strain>
    </source>
</reference>
<feature type="region of interest" description="Disordered" evidence="1">
    <location>
        <begin position="1"/>
        <end position="43"/>
    </location>
</feature>
<dbReference type="EMBL" id="JAPQKO010000004">
    <property type="protein sequence ID" value="KAJ5165958.1"/>
    <property type="molecule type" value="Genomic_DNA"/>
</dbReference>
<accession>A0A9W9I3K3</accession>
<proteinExistence type="predicted"/>
<gene>
    <name evidence="3" type="ORF">N7492_006254</name>
</gene>
<dbReference type="Proteomes" id="UP001146351">
    <property type="component" value="Unassembled WGS sequence"/>
</dbReference>
<feature type="domain" description="Myb-like DNA-binding" evidence="2">
    <location>
        <begin position="48"/>
        <end position="90"/>
    </location>
</feature>
<dbReference type="OrthoDB" id="4292327at2759"/>
<feature type="compositionally biased region" description="Basic and acidic residues" evidence="1">
    <location>
        <begin position="107"/>
        <end position="117"/>
    </location>
</feature>
<dbReference type="InterPro" id="IPR054505">
    <property type="entry name" value="Myb_DNA-bind_8"/>
</dbReference>